<proteinExistence type="inferred from homology"/>
<dbReference type="Proteomes" id="UP000008141">
    <property type="component" value="Unassembled WGS sequence"/>
</dbReference>
<feature type="coiled-coil region" evidence="2">
    <location>
        <begin position="76"/>
        <end position="103"/>
    </location>
</feature>
<keyword evidence="2" id="KW-0175">Coiled coil</keyword>
<dbReference type="KEGG" id="cvr:CHLNCDRAFT_142914"/>
<evidence type="ECO:0000313" key="3">
    <source>
        <dbReference type="EMBL" id="EFN57439.1"/>
    </source>
</evidence>
<reference evidence="3 4" key="1">
    <citation type="journal article" date="2010" name="Plant Cell">
        <title>The Chlorella variabilis NC64A genome reveals adaptation to photosymbiosis, coevolution with viruses, and cryptic sex.</title>
        <authorList>
            <person name="Blanc G."/>
            <person name="Duncan G."/>
            <person name="Agarkova I."/>
            <person name="Borodovsky M."/>
            <person name="Gurnon J."/>
            <person name="Kuo A."/>
            <person name="Lindquist E."/>
            <person name="Lucas S."/>
            <person name="Pangilinan J."/>
            <person name="Polle J."/>
            <person name="Salamov A."/>
            <person name="Terry A."/>
            <person name="Yamada T."/>
            <person name="Dunigan D.D."/>
            <person name="Grigoriev I.V."/>
            <person name="Claverie J.M."/>
            <person name="Van Etten J.L."/>
        </authorList>
    </citation>
    <scope>NUCLEOTIDE SEQUENCE [LARGE SCALE GENOMIC DNA]</scope>
    <source>
        <strain evidence="3 4">NC64A</strain>
    </source>
</reference>
<name>E1Z920_CHLVA</name>
<dbReference type="EMBL" id="GL433839">
    <property type="protein sequence ID" value="EFN57439.1"/>
    <property type="molecule type" value="Genomic_DNA"/>
</dbReference>
<dbReference type="AlphaFoldDB" id="E1Z920"/>
<dbReference type="GeneID" id="17357227"/>
<comment type="similarity">
    <text evidence="1">Belongs to the BLOC1S2 family.</text>
</comment>
<dbReference type="eggNOG" id="ENOG502SXGE">
    <property type="taxonomic scope" value="Eukaryota"/>
</dbReference>
<evidence type="ECO:0000256" key="1">
    <source>
        <dbReference type="ARBA" id="ARBA00008468"/>
    </source>
</evidence>
<evidence type="ECO:0000313" key="4">
    <source>
        <dbReference type="Proteomes" id="UP000008141"/>
    </source>
</evidence>
<sequence>MTTMPGAAPCLLTQLRLSVSAELAKGCSEQRLLHACNEAVAERCQQLGGGAAAATRQLEELWQQHGKQVAPQLRALGMLEAQTEQLEELVAQLDAICRRLQVKIAKLFHSVQHELRVQRPIAYVLDYAAHEAADYPQECRDRYHGLPFLRTINASWQQPAAGPLNSSLSCFFQFDVYPEAYCTGANLALDLTKFAVGV</sequence>
<accession>E1Z920</accession>
<evidence type="ECO:0000256" key="2">
    <source>
        <dbReference type="SAM" id="Coils"/>
    </source>
</evidence>
<dbReference type="InParanoid" id="E1Z920"/>
<dbReference type="Pfam" id="PF10046">
    <property type="entry name" value="BLOC1_2"/>
    <property type="match status" value="1"/>
</dbReference>
<organism evidence="4">
    <name type="scientific">Chlorella variabilis</name>
    <name type="common">Green alga</name>
    <dbReference type="NCBI Taxonomy" id="554065"/>
    <lineage>
        <taxon>Eukaryota</taxon>
        <taxon>Viridiplantae</taxon>
        <taxon>Chlorophyta</taxon>
        <taxon>core chlorophytes</taxon>
        <taxon>Trebouxiophyceae</taxon>
        <taxon>Chlorellales</taxon>
        <taxon>Chlorellaceae</taxon>
        <taxon>Chlorella clade</taxon>
        <taxon>Chlorella</taxon>
    </lineage>
</organism>
<dbReference type="RefSeq" id="XP_005849541.1">
    <property type="nucleotide sequence ID" value="XM_005849479.1"/>
</dbReference>
<gene>
    <name evidence="3" type="ORF">CHLNCDRAFT_142914</name>
</gene>
<protein>
    <submittedName>
        <fullName evidence="3">Uncharacterized protein</fullName>
    </submittedName>
</protein>
<dbReference type="InterPro" id="IPR019269">
    <property type="entry name" value="BLOC1_su2"/>
</dbReference>
<keyword evidence="4" id="KW-1185">Reference proteome</keyword>